<keyword evidence="3" id="KW-1185">Reference proteome</keyword>
<sequence>MGKILSQLISFIEDQKEIIFNVNGNEKTIQLKNMEKIIRVGNVEVNLEFQEDAPSEALEDSLVTPLR</sequence>
<dbReference type="Proteomes" id="UP000247702">
    <property type="component" value="Unassembled WGS sequence"/>
</dbReference>
<reference evidence="2" key="2">
    <citation type="submission" date="2019-10" db="EMBL/GenBank/DDBJ databases">
        <title>Conservation and host-specific expression of non-tandemly repeated heterogenous ribosome RNA gene in arbuscular mycorrhizal fungi.</title>
        <authorList>
            <person name="Maeda T."/>
            <person name="Kobayashi Y."/>
            <person name="Nakagawa T."/>
            <person name="Ezawa T."/>
            <person name="Yamaguchi K."/>
            <person name="Bino T."/>
            <person name="Nishimoto Y."/>
            <person name="Shigenobu S."/>
            <person name="Kawaguchi M."/>
        </authorList>
    </citation>
    <scope>NUCLEOTIDE SEQUENCE</scope>
    <source>
        <strain evidence="2">HR1</strain>
    </source>
</reference>
<dbReference type="EMBL" id="BEXD01000707">
    <property type="protein sequence ID" value="GBB89608.1"/>
    <property type="molecule type" value="Genomic_DNA"/>
</dbReference>
<evidence type="ECO:0000313" key="2">
    <source>
        <dbReference type="EMBL" id="GES96294.1"/>
    </source>
</evidence>
<dbReference type="AlphaFoldDB" id="A0A2Z6RA63"/>
<gene>
    <name evidence="2" type="ORF">RCL2_002293000</name>
    <name evidence="1" type="ORF">RclHR1_16340004</name>
</gene>
<comment type="caution">
    <text evidence="1">The sequence shown here is derived from an EMBL/GenBank/DDBJ whole genome shotgun (WGS) entry which is preliminary data.</text>
</comment>
<organism evidence="1 3">
    <name type="scientific">Rhizophagus clarus</name>
    <dbReference type="NCBI Taxonomy" id="94130"/>
    <lineage>
        <taxon>Eukaryota</taxon>
        <taxon>Fungi</taxon>
        <taxon>Fungi incertae sedis</taxon>
        <taxon>Mucoromycota</taxon>
        <taxon>Glomeromycotina</taxon>
        <taxon>Glomeromycetes</taxon>
        <taxon>Glomerales</taxon>
        <taxon>Glomeraceae</taxon>
        <taxon>Rhizophagus</taxon>
    </lineage>
</organism>
<accession>A0A2Z6RA63</accession>
<name>A0A2Z6RA63_9GLOM</name>
<protein>
    <submittedName>
        <fullName evidence="1">Uncharacterized protein</fullName>
    </submittedName>
</protein>
<evidence type="ECO:0000313" key="1">
    <source>
        <dbReference type="EMBL" id="GBB89608.1"/>
    </source>
</evidence>
<dbReference type="EMBL" id="BLAL01000250">
    <property type="protein sequence ID" value="GES96294.1"/>
    <property type="molecule type" value="Genomic_DNA"/>
</dbReference>
<reference evidence="1 3" key="1">
    <citation type="submission" date="2017-11" db="EMBL/GenBank/DDBJ databases">
        <title>The genome of Rhizophagus clarus HR1 reveals common genetic basis of auxotrophy among arbuscular mycorrhizal fungi.</title>
        <authorList>
            <person name="Kobayashi Y."/>
        </authorList>
    </citation>
    <scope>NUCLEOTIDE SEQUENCE [LARGE SCALE GENOMIC DNA]</scope>
    <source>
        <strain evidence="1 3">HR1</strain>
    </source>
</reference>
<dbReference type="Proteomes" id="UP000615446">
    <property type="component" value="Unassembled WGS sequence"/>
</dbReference>
<proteinExistence type="predicted"/>
<evidence type="ECO:0000313" key="3">
    <source>
        <dbReference type="Proteomes" id="UP000247702"/>
    </source>
</evidence>